<dbReference type="Pfam" id="PF06776">
    <property type="entry name" value="IalB"/>
    <property type="match status" value="1"/>
</dbReference>
<dbReference type="RefSeq" id="WP_092868757.1">
    <property type="nucleotide sequence ID" value="NZ_FPCH01000003.1"/>
</dbReference>
<dbReference type="InterPro" id="IPR038696">
    <property type="entry name" value="IalB_sf"/>
</dbReference>
<name>A0A1I7NSH3_9HYPH</name>
<dbReference type="AlphaFoldDB" id="A0A1I7NSH3"/>
<gene>
    <name evidence="2" type="ORF">SAMN04488557_3261</name>
</gene>
<evidence type="ECO:0008006" key="4">
    <source>
        <dbReference type="Google" id="ProtNLM"/>
    </source>
</evidence>
<dbReference type="OrthoDB" id="9806572at2"/>
<keyword evidence="1" id="KW-0732">Signal</keyword>
<keyword evidence="3" id="KW-1185">Reference proteome</keyword>
<accession>A0A1I7NSH3</accession>
<evidence type="ECO:0000313" key="3">
    <source>
        <dbReference type="Proteomes" id="UP000199423"/>
    </source>
</evidence>
<evidence type="ECO:0000256" key="1">
    <source>
        <dbReference type="SAM" id="SignalP"/>
    </source>
</evidence>
<protein>
    <recommendedName>
        <fullName evidence="4">Invasion associated locus B (IalB) protein</fullName>
    </recommendedName>
</protein>
<sequence length="176" mass="19130">MGKQNVRNILFILFLGLVALSPAPGPAFGAEQMTRVTTFGDWVVMADANDPHLFCFVTSEPKTSEPQDTPREAPRAYISAWPKDGIRAEVSFLMGFRIKKSAQGTATVSPAGFRLFGASDRAYVTDSTQELKLVEAMRKGNTMTVAISSDRGANVTDTYSLNGIGQALQKLQETCF</sequence>
<dbReference type="Proteomes" id="UP000199423">
    <property type="component" value="Unassembled WGS sequence"/>
</dbReference>
<feature type="signal peptide" evidence="1">
    <location>
        <begin position="1"/>
        <end position="29"/>
    </location>
</feature>
<dbReference type="STRING" id="51670.SAMN04488557_3261"/>
<proteinExistence type="predicted"/>
<dbReference type="InterPro" id="IPR010642">
    <property type="entry name" value="Invasion_prot_B"/>
</dbReference>
<dbReference type="EMBL" id="FPCH01000003">
    <property type="protein sequence ID" value="SFV37631.1"/>
    <property type="molecule type" value="Genomic_DNA"/>
</dbReference>
<reference evidence="3" key="1">
    <citation type="submission" date="2016-10" db="EMBL/GenBank/DDBJ databases">
        <authorList>
            <person name="Varghese N."/>
            <person name="Submissions S."/>
        </authorList>
    </citation>
    <scope>NUCLEOTIDE SEQUENCE [LARGE SCALE GENOMIC DNA]</scope>
    <source>
        <strain evidence="3">DSM 1565</strain>
    </source>
</reference>
<feature type="chain" id="PRO_5011768685" description="Invasion associated locus B (IalB) protein" evidence="1">
    <location>
        <begin position="30"/>
        <end position="176"/>
    </location>
</feature>
<dbReference type="Gene3D" id="2.60.40.1880">
    <property type="entry name" value="Invasion associated locus B (IalB) protein"/>
    <property type="match status" value="1"/>
</dbReference>
<organism evidence="2 3">
    <name type="scientific">Hyphomicrobium facile</name>
    <dbReference type="NCBI Taxonomy" id="51670"/>
    <lineage>
        <taxon>Bacteria</taxon>
        <taxon>Pseudomonadati</taxon>
        <taxon>Pseudomonadota</taxon>
        <taxon>Alphaproteobacteria</taxon>
        <taxon>Hyphomicrobiales</taxon>
        <taxon>Hyphomicrobiaceae</taxon>
        <taxon>Hyphomicrobium</taxon>
    </lineage>
</organism>
<evidence type="ECO:0000313" key="2">
    <source>
        <dbReference type="EMBL" id="SFV37631.1"/>
    </source>
</evidence>